<reference evidence="3" key="1">
    <citation type="submission" date="2024-05" db="EMBL/GenBank/DDBJ databases">
        <title>30 novel species of actinomycetes from the DSMZ collection.</title>
        <authorList>
            <person name="Nouioui I."/>
        </authorList>
    </citation>
    <scope>NUCLEOTIDE SEQUENCE</scope>
    <source>
        <strain evidence="3">DSM 40473</strain>
    </source>
</reference>
<evidence type="ECO:0000313" key="3">
    <source>
        <dbReference type="EMBL" id="MDT0451883.1"/>
    </source>
</evidence>
<dbReference type="Proteomes" id="UP001180531">
    <property type="component" value="Unassembled WGS sequence"/>
</dbReference>
<evidence type="ECO:0000256" key="1">
    <source>
        <dbReference type="SAM" id="MobiDB-lite"/>
    </source>
</evidence>
<organism evidence="3 4">
    <name type="scientific">Streptomyces hesseae</name>
    <dbReference type="NCBI Taxonomy" id="3075519"/>
    <lineage>
        <taxon>Bacteria</taxon>
        <taxon>Bacillati</taxon>
        <taxon>Actinomycetota</taxon>
        <taxon>Actinomycetes</taxon>
        <taxon>Kitasatosporales</taxon>
        <taxon>Streptomycetaceae</taxon>
        <taxon>Streptomyces</taxon>
    </lineage>
</organism>
<feature type="domain" description="DUF7848" evidence="2">
    <location>
        <begin position="72"/>
        <end position="129"/>
    </location>
</feature>
<accession>A0ABU2SSB5</accession>
<feature type="region of interest" description="Disordered" evidence="1">
    <location>
        <begin position="36"/>
        <end position="58"/>
    </location>
</feature>
<dbReference type="Pfam" id="PF25232">
    <property type="entry name" value="DUF7848"/>
    <property type="match status" value="1"/>
</dbReference>
<keyword evidence="4" id="KW-1185">Reference proteome</keyword>
<dbReference type="InterPro" id="IPR057170">
    <property type="entry name" value="DUF7848"/>
</dbReference>
<proteinExistence type="predicted"/>
<gene>
    <name evidence="3" type="ORF">RM609_22765</name>
</gene>
<protein>
    <recommendedName>
        <fullName evidence="2">DUF7848 domain-containing protein</fullName>
    </recommendedName>
</protein>
<evidence type="ECO:0000259" key="2">
    <source>
        <dbReference type="Pfam" id="PF25232"/>
    </source>
</evidence>
<sequence length="151" mass="16492">MHEACVEHGGGKSGHVQFRIRAQGISYVLRQPPGAREWPKPLKVEVPSDASDRNDLGVGRHDPVVTDSNAHQAAHTITVHPETVTYSADCLGCAWKVRGEEAPEPVQDACMAHAARDWHMEFRTVGEGFAYVLSNGSDVPKEAAQDRARNT</sequence>
<name>A0ABU2SSB5_9ACTN</name>
<evidence type="ECO:0000313" key="4">
    <source>
        <dbReference type="Proteomes" id="UP001180531"/>
    </source>
</evidence>
<comment type="caution">
    <text evidence="3">The sequence shown here is derived from an EMBL/GenBank/DDBJ whole genome shotgun (WGS) entry which is preliminary data.</text>
</comment>
<dbReference type="EMBL" id="JAVRFI010000016">
    <property type="protein sequence ID" value="MDT0451883.1"/>
    <property type="molecule type" value="Genomic_DNA"/>
</dbReference>